<dbReference type="SUPFAM" id="SSF48371">
    <property type="entry name" value="ARM repeat"/>
    <property type="match status" value="1"/>
</dbReference>
<dbReference type="Gene3D" id="1.25.10.10">
    <property type="entry name" value="Leucine-rich Repeat Variant"/>
    <property type="match status" value="1"/>
</dbReference>
<feature type="chain" id="PRO_5020346871" evidence="1">
    <location>
        <begin position="24"/>
        <end position="297"/>
    </location>
</feature>
<organism evidence="2 3">
    <name type="scientific">Leptospira fletcheri</name>
    <dbReference type="NCBI Taxonomy" id="2484981"/>
    <lineage>
        <taxon>Bacteria</taxon>
        <taxon>Pseudomonadati</taxon>
        <taxon>Spirochaetota</taxon>
        <taxon>Spirochaetia</taxon>
        <taxon>Leptospirales</taxon>
        <taxon>Leptospiraceae</taxon>
        <taxon>Leptospira</taxon>
    </lineage>
</organism>
<dbReference type="EMBL" id="RQET01000003">
    <property type="protein sequence ID" value="TGK12888.1"/>
    <property type="molecule type" value="Genomic_DNA"/>
</dbReference>
<keyword evidence="1" id="KW-0732">Signal</keyword>
<name>A0A4R9GJP7_9LEPT</name>
<protein>
    <submittedName>
        <fullName evidence="2">HEAT repeat domain-containing protein</fullName>
    </submittedName>
</protein>
<dbReference type="OrthoDB" id="342668at2"/>
<dbReference type="AlphaFoldDB" id="A0A4R9GJP7"/>
<accession>A0A4R9GJP7</accession>
<comment type="caution">
    <text evidence="2">The sequence shown here is derived from an EMBL/GenBank/DDBJ whole genome shotgun (WGS) entry which is preliminary data.</text>
</comment>
<proteinExistence type="predicted"/>
<dbReference type="InterPro" id="IPR016024">
    <property type="entry name" value="ARM-type_fold"/>
</dbReference>
<dbReference type="RefSeq" id="WP_135766733.1">
    <property type="nucleotide sequence ID" value="NZ_RQET01000003.1"/>
</dbReference>
<keyword evidence="3" id="KW-1185">Reference proteome</keyword>
<evidence type="ECO:0000313" key="2">
    <source>
        <dbReference type="EMBL" id="TGK12888.1"/>
    </source>
</evidence>
<evidence type="ECO:0000313" key="3">
    <source>
        <dbReference type="Proteomes" id="UP000298458"/>
    </source>
</evidence>
<evidence type="ECO:0000256" key="1">
    <source>
        <dbReference type="SAM" id="SignalP"/>
    </source>
</evidence>
<gene>
    <name evidence="2" type="ORF">EHO60_03165</name>
</gene>
<dbReference type="InterPro" id="IPR011989">
    <property type="entry name" value="ARM-like"/>
</dbReference>
<dbReference type="Proteomes" id="UP000298458">
    <property type="component" value="Unassembled WGS sequence"/>
</dbReference>
<sequence length="297" mass="33008">MSAFRFSSLFFCAILLISNSVSAKEPIHEKLDRLFFEQVRKLESGTLEEKVQAAEYLKFVKSKLAVRPLLDALKGNPKVPKSEENSPSLKFAIAQALGAMELDLAAPGLVEEFKRMSPQVQESDLPNFSSAEGYNLTISVGEVVRNLGLLPYSKENEDTIVTGLSHPNFYIRAAAADGLKNQKRKESLAQLNSALEKEKNAFVKVAILNAIVSNNRIANQKFYDLCAFLKDESPMVRYRTSVAVGEVDLKAGEFSLREALLIEHEPIVREQIKKDLASVIGFKMPATSFMFQDQSGK</sequence>
<feature type="signal peptide" evidence="1">
    <location>
        <begin position="1"/>
        <end position="23"/>
    </location>
</feature>
<reference evidence="2" key="1">
    <citation type="journal article" date="2019" name="PLoS Negl. Trop. Dis.">
        <title>Revisiting the worldwide diversity of Leptospira species in the environment.</title>
        <authorList>
            <person name="Vincent A.T."/>
            <person name="Schiettekatte O."/>
            <person name="Bourhy P."/>
            <person name="Veyrier F.J."/>
            <person name="Picardeau M."/>
        </authorList>
    </citation>
    <scope>NUCLEOTIDE SEQUENCE [LARGE SCALE GENOMIC DNA]</scope>
    <source>
        <strain evidence="2">SSW15</strain>
    </source>
</reference>